<dbReference type="PANTHER" id="PTHR32089:SF112">
    <property type="entry name" value="LYSOZYME-LIKE PROTEIN-RELATED"/>
    <property type="match status" value="1"/>
</dbReference>
<dbReference type="GO" id="GO:0007165">
    <property type="term" value="P:signal transduction"/>
    <property type="evidence" value="ECO:0007669"/>
    <property type="project" value="UniProtKB-KW"/>
</dbReference>
<dbReference type="Proteomes" id="UP000233256">
    <property type="component" value="Unassembled WGS sequence"/>
</dbReference>
<keyword evidence="1 3" id="KW-0807">Transducer</keyword>
<accession>A0A2N1PKQ3</accession>
<dbReference type="EMBL" id="PGXC01000031">
    <property type="protein sequence ID" value="PKK88910.1"/>
    <property type="molecule type" value="Genomic_DNA"/>
</dbReference>
<evidence type="ECO:0000256" key="2">
    <source>
        <dbReference type="ARBA" id="ARBA00029447"/>
    </source>
</evidence>
<dbReference type="Gene3D" id="1.10.287.950">
    <property type="entry name" value="Methyl-accepting chemotaxis protein"/>
    <property type="match status" value="1"/>
</dbReference>
<dbReference type="Pfam" id="PF00015">
    <property type="entry name" value="MCPsignal"/>
    <property type="match status" value="1"/>
</dbReference>
<dbReference type="SMART" id="SM00283">
    <property type="entry name" value="MA"/>
    <property type="match status" value="1"/>
</dbReference>
<dbReference type="PROSITE" id="PS50111">
    <property type="entry name" value="CHEMOTAXIS_TRANSDUC_2"/>
    <property type="match status" value="1"/>
</dbReference>
<comment type="similarity">
    <text evidence="2">Belongs to the methyl-accepting chemotaxis (MCP) protein family.</text>
</comment>
<dbReference type="PANTHER" id="PTHR32089">
    <property type="entry name" value="METHYL-ACCEPTING CHEMOTAXIS PROTEIN MCPB"/>
    <property type="match status" value="1"/>
</dbReference>
<feature type="domain" description="HAMP" evidence="6">
    <location>
        <begin position="322"/>
        <end position="375"/>
    </location>
</feature>
<keyword evidence="4" id="KW-0812">Transmembrane</keyword>
<keyword evidence="4" id="KW-0472">Membrane</keyword>
<dbReference type="CDD" id="cd06225">
    <property type="entry name" value="HAMP"/>
    <property type="match status" value="1"/>
</dbReference>
<protein>
    <recommendedName>
        <fullName evidence="9">Methyl-accepting chemotaxis protein</fullName>
    </recommendedName>
</protein>
<comment type="caution">
    <text evidence="7">The sequence shown here is derived from an EMBL/GenBank/DDBJ whole genome shotgun (WGS) entry which is preliminary data.</text>
</comment>
<evidence type="ECO:0000256" key="3">
    <source>
        <dbReference type="PROSITE-ProRule" id="PRU00284"/>
    </source>
</evidence>
<dbReference type="AlphaFoldDB" id="A0A2N1PKQ3"/>
<feature type="transmembrane region" description="Helical" evidence="4">
    <location>
        <begin position="302"/>
        <end position="321"/>
    </location>
</feature>
<evidence type="ECO:0000259" key="5">
    <source>
        <dbReference type="PROSITE" id="PS50111"/>
    </source>
</evidence>
<dbReference type="GO" id="GO:0016020">
    <property type="term" value="C:membrane"/>
    <property type="evidence" value="ECO:0007669"/>
    <property type="project" value="InterPro"/>
</dbReference>
<dbReference type="SUPFAM" id="SSF58104">
    <property type="entry name" value="Methyl-accepting chemotaxis protein (MCP) signaling domain"/>
    <property type="match status" value="1"/>
</dbReference>
<sequence length="667" mass="71407">MASDLLDSTMGNMSISRKILIACGVFALPLAVVTFFLIQGLAGDIAFTTAEIHGTEALKSLSEACIATLTDSDSLTLSQSLLKADSALKSFGKFIEATRGSDIGQDASNQGGTEKLLMKISGVSRQIGERAAALKNGSDTELEAERHIILNLLREAVTICSRQSNLVLDPDLDSYYLMDVTCILMPSFHSSLMGFQNPSAGDPDSCEVLMKLVHIPAVMESLSASMENDGNFNGIAPGLKTSLEALIAELADFQSQWKEKLSEEQCRKLSELAADVWRKSIVQMEKLLLIRLAGFNGHRKKVFTASGISLLMAILVVYIVYLSIRKPLMSIAAAARRVSTGDMRTVLNENYNDEALSAVARGFNSVITNLGQMITGLNDGISSLRREAEEIRLISAEMVDESKTVKKMTFEVSRDGRELSKRLDLVSGSAEKVLTSINQVAVATEQMNSTIGEIARNAEMARGITSDAVVKAAQSLVKMSELGREAQSIGEVTEAITAISEQTKLLALNATIEAARAGEAGKGFAVVASEIKDLAQETAGATERINAKIGAVQRATFETIEGIQGISEVIARVNDIVGGIAAAIEEQSTTSSDIAYSVNQAAGGFREFSGTLEESSGYSGEIADRITRVDQASENLSKSGARLEKAADILGDLSGHMERSGRDRFNM</sequence>
<keyword evidence="4" id="KW-1133">Transmembrane helix</keyword>
<feature type="transmembrane region" description="Helical" evidence="4">
    <location>
        <begin position="19"/>
        <end position="38"/>
    </location>
</feature>
<evidence type="ECO:0000259" key="6">
    <source>
        <dbReference type="PROSITE" id="PS50885"/>
    </source>
</evidence>
<dbReference type="InterPro" id="IPR003660">
    <property type="entry name" value="HAMP_dom"/>
</dbReference>
<evidence type="ECO:0000313" key="8">
    <source>
        <dbReference type="Proteomes" id="UP000233256"/>
    </source>
</evidence>
<evidence type="ECO:0000256" key="4">
    <source>
        <dbReference type="SAM" id="Phobius"/>
    </source>
</evidence>
<reference evidence="7 8" key="1">
    <citation type="journal article" date="2017" name="ISME J.">
        <title>Potential for microbial H2 and metal transformations associated with novel bacteria and archaea in deep terrestrial subsurface sediments.</title>
        <authorList>
            <person name="Hernsdorf A.W."/>
            <person name="Amano Y."/>
            <person name="Miyakawa K."/>
            <person name="Ise K."/>
            <person name="Suzuki Y."/>
            <person name="Anantharaman K."/>
            <person name="Probst A."/>
            <person name="Burstein D."/>
            <person name="Thomas B.C."/>
            <person name="Banfield J.F."/>
        </authorList>
    </citation>
    <scope>NUCLEOTIDE SEQUENCE [LARGE SCALE GENOMIC DNA]</scope>
    <source>
        <strain evidence="7">HGW-Wallbacteria-1</strain>
    </source>
</reference>
<dbReference type="PROSITE" id="PS50885">
    <property type="entry name" value="HAMP"/>
    <property type="match status" value="1"/>
</dbReference>
<proteinExistence type="inferred from homology"/>
<evidence type="ECO:0008006" key="9">
    <source>
        <dbReference type="Google" id="ProtNLM"/>
    </source>
</evidence>
<organism evidence="7 8">
    <name type="scientific">Candidatus Wallbacteria bacterium HGW-Wallbacteria-1</name>
    <dbReference type="NCBI Taxonomy" id="2013854"/>
    <lineage>
        <taxon>Bacteria</taxon>
        <taxon>Candidatus Walliibacteriota</taxon>
    </lineage>
</organism>
<gene>
    <name evidence="7" type="ORF">CVV64_16835</name>
</gene>
<evidence type="ECO:0000313" key="7">
    <source>
        <dbReference type="EMBL" id="PKK88910.1"/>
    </source>
</evidence>
<feature type="domain" description="Methyl-accepting transducer" evidence="5">
    <location>
        <begin position="408"/>
        <end position="630"/>
    </location>
</feature>
<evidence type="ECO:0000256" key="1">
    <source>
        <dbReference type="ARBA" id="ARBA00023224"/>
    </source>
</evidence>
<name>A0A2N1PKQ3_9BACT</name>
<dbReference type="InterPro" id="IPR004089">
    <property type="entry name" value="MCPsignal_dom"/>
</dbReference>